<evidence type="ECO:0000256" key="12">
    <source>
        <dbReference type="ARBA" id="ARBA00022989"/>
    </source>
</evidence>
<dbReference type="InterPro" id="IPR023299">
    <property type="entry name" value="ATPase_P-typ_cyto_dom_N"/>
</dbReference>
<evidence type="ECO:0000256" key="4">
    <source>
        <dbReference type="ARBA" id="ARBA00022475"/>
    </source>
</evidence>
<evidence type="ECO:0000256" key="11">
    <source>
        <dbReference type="ARBA" id="ARBA00022967"/>
    </source>
</evidence>
<feature type="transmembrane region" description="Helical" evidence="15">
    <location>
        <begin position="275"/>
        <end position="293"/>
    </location>
</feature>
<dbReference type="CDD" id="cd00371">
    <property type="entry name" value="HMA"/>
    <property type="match status" value="1"/>
</dbReference>
<evidence type="ECO:0000256" key="14">
    <source>
        <dbReference type="ARBA" id="ARBA00023136"/>
    </source>
</evidence>
<feature type="transmembrane region" description="Helical" evidence="15">
    <location>
        <begin position="775"/>
        <end position="793"/>
    </location>
</feature>
<dbReference type="Gene3D" id="2.70.150.10">
    <property type="entry name" value="Calcium-transporting ATPase, cytoplasmic transduction domain A"/>
    <property type="match status" value="1"/>
</dbReference>
<dbReference type="Gene3D" id="3.40.50.1000">
    <property type="entry name" value="HAD superfamily/HAD-like"/>
    <property type="match status" value="1"/>
</dbReference>
<sequence length="801" mass="86269">MTTPEALTNRCFHCGDGIPSGIKITANIEGVERPMCCAGCQSVALLISGADLGAFYRQRSEYPPRPDTQTGEDAESFADPDWIESFATENADGSLQVPLLVSGMSCAACTWLIERFLDELPEVRAVSVQLSLSRVVVTIAPKSSVAAVVSVLQRLGYGARPWRNDLRISALRESNKRDLRRLGVAGLGMMQVGMFAIALHAGDIQGIDAEIKQLLRIFSAPLTLFVLFYSGRVFFEAAWRHLLQKTLVMDTSVSIALIVATIASLWATYRGDGETYYDSVTMFVFFLLLARYAERRLRDADLIALAKVDDQLPEFVLVKVGDAWERKQRAKVQLEDVVHVPAGEALACDGTVVSGESAINEAVFTGESLPRSVGPGDAVFAGTINAANALDIQVTADHRRSRLAMLQENVSLAREQKPPYLRLIDAIAARFVGFVLMASFTTWAVWTWLGNDQALWSALAVLVVACPCALSLATPAAIASGTAWLRRHGVLVRGEFGLLAAADSNVLLIDKTGTLTETRLEIAHTIPFHDADPQLLIGLAASLQRFSTHPAAIPFHNLEADQSVSDVVSIPGKGMKGRWEGGEVRLGSVDFIAEIAPGAAPPDDAEYWVGLADSRGFMGWIGLQETLREGAISAIGQLQKAGLDVTVVSGDRAPRVERIADLLGAQWVAAALPEDKLALLQRHQGAGDCVLAVGDGFNDAAFLSAADASVAVANASALTQAEADFVITRDKMTLLPVIVRLSHRVRSIIRQNLLWAGGYNLIGIPFAAIGWVPPWVAALGMSFSSLLVVLNSLRLRRESIA</sequence>
<dbReference type="SUPFAM" id="SSF81665">
    <property type="entry name" value="Calcium ATPase, transmembrane domain M"/>
    <property type="match status" value="1"/>
</dbReference>
<dbReference type="PROSITE" id="PS00154">
    <property type="entry name" value="ATPASE_E1_E2"/>
    <property type="match status" value="1"/>
</dbReference>
<dbReference type="Pfam" id="PF00403">
    <property type="entry name" value="HMA"/>
    <property type="match status" value="1"/>
</dbReference>
<gene>
    <name evidence="17" type="ORF">NOR51B_1954</name>
</gene>
<dbReference type="EMBL" id="DS999411">
    <property type="protein sequence ID" value="EED36006.1"/>
    <property type="molecule type" value="Genomic_DNA"/>
</dbReference>
<dbReference type="GO" id="GO:0005524">
    <property type="term" value="F:ATP binding"/>
    <property type="evidence" value="ECO:0007669"/>
    <property type="project" value="UniProtKB-UniRule"/>
</dbReference>
<evidence type="ECO:0000256" key="15">
    <source>
        <dbReference type="RuleBase" id="RU362081"/>
    </source>
</evidence>
<evidence type="ECO:0000256" key="2">
    <source>
        <dbReference type="ARBA" id="ARBA00006024"/>
    </source>
</evidence>
<evidence type="ECO:0000256" key="9">
    <source>
        <dbReference type="ARBA" id="ARBA00022840"/>
    </source>
</evidence>
<dbReference type="SUPFAM" id="SSF81653">
    <property type="entry name" value="Calcium ATPase, transduction domain A"/>
    <property type="match status" value="1"/>
</dbReference>
<dbReference type="GO" id="GO:0055070">
    <property type="term" value="P:copper ion homeostasis"/>
    <property type="evidence" value="ECO:0007669"/>
    <property type="project" value="TreeGrafter"/>
</dbReference>
<dbReference type="PROSITE" id="PS01047">
    <property type="entry name" value="HMA_1"/>
    <property type="match status" value="1"/>
</dbReference>
<dbReference type="InterPro" id="IPR023214">
    <property type="entry name" value="HAD_sf"/>
</dbReference>
<keyword evidence="9 15" id="KW-0067">ATP-binding</keyword>
<dbReference type="GO" id="GO:0016887">
    <property type="term" value="F:ATP hydrolysis activity"/>
    <property type="evidence" value="ECO:0007669"/>
    <property type="project" value="InterPro"/>
</dbReference>
<evidence type="ECO:0000313" key="17">
    <source>
        <dbReference type="EMBL" id="EED36006.1"/>
    </source>
</evidence>
<dbReference type="GO" id="GO:0043682">
    <property type="term" value="F:P-type divalent copper transporter activity"/>
    <property type="evidence" value="ECO:0007669"/>
    <property type="project" value="TreeGrafter"/>
</dbReference>
<name>B8KR14_9GAMM</name>
<evidence type="ECO:0000256" key="10">
    <source>
        <dbReference type="ARBA" id="ARBA00022842"/>
    </source>
</evidence>
<dbReference type="PROSITE" id="PS50846">
    <property type="entry name" value="HMA_2"/>
    <property type="match status" value="1"/>
</dbReference>
<dbReference type="AlphaFoldDB" id="B8KR14"/>
<keyword evidence="14 15" id="KW-0472">Membrane</keyword>
<feature type="transmembrane region" description="Helical" evidence="15">
    <location>
        <begin position="752"/>
        <end position="769"/>
    </location>
</feature>
<keyword evidence="6 15" id="KW-0812">Transmembrane</keyword>
<protein>
    <submittedName>
        <fullName evidence="17">P-type cation-transporting ATPase</fullName>
    </submittedName>
</protein>
<feature type="transmembrane region" description="Helical" evidence="15">
    <location>
        <begin position="247"/>
        <end position="269"/>
    </location>
</feature>
<feature type="domain" description="HMA" evidence="16">
    <location>
        <begin position="95"/>
        <end position="160"/>
    </location>
</feature>
<evidence type="ECO:0000313" key="18">
    <source>
        <dbReference type="Proteomes" id="UP000004699"/>
    </source>
</evidence>
<dbReference type="InterPro" id="IPR059000">
    <property type="entry name" value="ATPase_P-type_domA"/>
</dbReference>
<reference evidence="18" key="1">
    <citation type="journal article" date="2013" name="BMC Microbiol.">
        <title>Taxonomy and evolution of bacteriochlorophyll a-containing members of the OM60/NOR5 clade of marine gammaproteobacteria: description of Luminiphilus syltensis gen. nov., sp. nov., reclassification of Haliea rubra as Pseudohaliea rubra gen. nov., comb. nov., and emendation of Chromatocurvus halotolerans.</title>
        <authorList>
            <person name="Spring S."/>
            <person name="Riedel T."/>
            <person name="Sproer C."/>
            <person name="Yan S."/>
            <person name="Harder J."/>
            <person name="Fuchs B.M."/>
        </authorList>
    </citation>
    <scope>NUCLEOTIDE SEQUENCE [LARGE SCALE GENOMIC DNA]</scope>
    <source>
        <strain evidence="18">NOR51-B</strain>
    </source>
</reference>
<dbReference type="GO" id="GO:0005886">
    <property type="term" value="C:plasma membrane"/>
    <property type="evidence" value="ECO:0007669"/>
    <property type="project" value="UniProtKB-SubCell"/>
</dbReference>
<keyword evidence="12 15" id="KW-1133">Transmembrane helix</keyword>
<evidence type="ECO:0000259" key="16">
    <source>
        <dbReference type="PROSITE" id="PS50846"/>
    </source>
</evidence>
<evidence type="ECO:0000256" key="1">
    <source>
        <dbReference type="ARBA" id="ARBA00004651"/>
    </source>
</evidence>
<keyword evidence="5" id="KW-0597">Phosphoprotein</keyword>
<dbReference type="InterPro" id="IPR006121">
    <property type="entry name" value="HMA_dom"/>
</dbReference>
<feature type="transmembrane region" description="Helical" evidence="15">
    <location>
        <begin position="427"/>
        <end position="449"/>
    </location>
</feature>
<dbReference type="InterPro" id="IPR018303">
    <property type="entry name" value="ATPase_P-typ_P_site"/>
</dbReference>
<dbReference type="Proteomes" id="UP000004699">
    <property type="component" value="Unassembled WGS sequence"/>
</dbReference>
<dbReference type="PANTHER" id="PTHR43520:SF5">
    <property type="entry name" value="CATION-TRANSPORTING P-TYPE ATPASE-RELATED"/>
    <property type="match status" value="1"/>
</dbReference>
<feature type="transmembrane region" description="Helical" evidence="15">
    <location>
        <begin position="455"/>
        <end position="478"/>
    </location>
</feature>
<evidence type="ECO:0000256" key="8">
    <source>
        <dbReference type="ARBA" id="ARBA00022741"/>
    </source>
</evidence>
<dbReference type="InterPro" id="IPR021993">
    <property type="entry name" value="ATPase-cat-bd"/>
</dbReference>
<keyword evidence="4 15" id="KW-1003">Cell membrane</keyword>
<dbReference type="Gene3D" id="3.40.1110.10">
    <property type="entry name" value="Calcium-transporting ATPase, cytoplasmic domain N"/>
    <property type="match status" value="1"/>
</dbReference>
<dbReference type="SUPFAM" id="SSF56784">
    <property type="entry name" value="HAD-like"/>
    <property type="match status" value="1"/>
</dbReference>
<dbReference type="InterPro" id="IPR017969">
    <property type="entry name" value="Heavy-metal-associated_CS"/>
</dbReference>
<evidence type="ECO:0000256" key="6">
    <source>
        <dbReference type="ARBA" id="ARBA00022692"/>
    </source>
</evidence>
<dbReference type="PANTHER" id="PTHR43520">
    <property type="entry name" value="ATP7, ISOFORM B"/>
    <property type="match status" value="1"/>
</dbReference>
<dbReference type="STRING" id="565045.NOR51B_1954"/>
<organism evidence="17 18">
    <name type="scientific">Luminiphilus syltensis NOR5-1B</name>
    <dbReference type="NCBI Taxonomy" id="565045"/>
    <lineage>
        <taxon>Bacteria</taxon>
        <taxon>Pseudomonadati</taxon>
        <taxon>Pseudomonadota</taxon>
        <taxon>Gammaproteobacteria</taxon>
        <taxon>Cellvibrionales</taxon>
        <taxon>Halieaceae</taxon>
        <taxon>Luminiphilus</taxon>
    </lineage>
</organism>
<accession>B8KR14</accession>
<evidence type="ECO:0000256" key="5">
    <source>
        <dbReference type="ARBA" id="ARBA00022553"/>
    </source>
</evidence>
<keyword evidence="18" id="KW-1185">Reference proteome</keyword>
<dbReference type="RefSeq" id="WP_009020750.1">
    <property type="nucleotide sequence ID" value="NZ_DS999411.1"/>
</dbReference>
<comment type="subcellular location">
    <subcellularLocation>
        <location evidence="1">Cell membrane</location>
        <topology evidence="1">Multi-pass membrane protein</topology>
    </subcellularLocation>
</comment>
<dbReference type="Pfam" id="PF12156">
    <property type="entry name" value="ATPase-cat_bd"/>
    <property type="match status" value="1"/>
</dbReference>
<dbReference type="NCBIfam" id="TIGR01494">
    <property type="entry name" value="ATPase_P-type"/>
    <property type="match status" value="1"/>
</dbReference>
<dbReference type="InterPro" id="IPR008250">
    <property type="entry name" value="ATPase_P-typ_transduc_dom_A_sf"/>
</dbReference>
<dbReference type="NCBIfam" id="TIGR01512">
    <property type="entry name" value="ATPase-IB2_Cd"/>
    <property type="match status" value="1"/>
</dbReference>
<proteinExistence type="inferred from homology"/>
<dbReference type="InterPro" id="IPR036163">
    <property type="entry name" value="HMA_dom_sf"/>
</dbReference>
<evidence type="ECO:0000256" key="13">
    <source>
        <dbReference type="ARBA" id="ARBA00023065"/>
    </source>
</evidence>
<dbReference type="GO" id="GO:0005507">
    <property type="term" value="F:copper ion binding"/>
    <property type="evidence" value="ECO:0007669"/>
    <property type="project" value="TreeGrafter"/>
</dbReference>
<dbReference type="HOGENOM" id="CLU_001771_0_3_6"/>
<evidence type="ECO:0000256" key="7">
    <source>
        <dbReference type="ARBA" id="ARBA00022723"/>
    </source>
</evidence>
<dbReference type="NCBIfam" id="TIGR01525">
    <property type="entry name" value="ATPase-IB_hvy"/>
    <property type="match status" value="1"/>
</dbReference>
<dbReference type="Pfam" id="PF00122">
    <property type="entry name" value="E1-E2_ATPase"/>
    <property type="match status" value="1"/>
</dbReference>
<dbReference type="Gene3D" id="3.30.70.100">
    <property type="match status" value="1"/>
</dbReference>
<keyword evidence="11" id="KW-1278">Translocase</keyword>
<dbReference type="InterPro" id="IPR036412">
    <property type="entry name" value="HAD-like_sf"/>
</dbReference>
<dbReference type="InterPro" id="IPR027256">
    <property type="entry name" value="P-typ_ATPase_IB"/>
</dbReference>
<dbReference type="SUPFAM" id="SSF55008">
    <property type="entry name" value="HMA, heavy metal-associated domain"/>
    <property type="match status" value="1"/>
</dbReference>
<keyword evidence="8 15" id="KW-0547">Nucleotide-binding</keyword>
<keyword evidence="10" id="KW-0460">Magnesium</keyword>
<feature type="transmembrane region" description="Helical" evidence="15">
    <location>
        <begin position="214"/>
        <end position="235"/>
    </location>
</feature>
<dbReference type="InterPro" id="IPR023298">
    <property type="entry name" value="ATPase_P-typ_TM_dom_sf"/>
</dbReference>
<comment type="similarity">
    <text evidence="2 15">Belongs to the cation transport ATPase (P-type) (TC 3.A.3) family. Type IB subfamily.</text>
</comment>
<evidence type="ECO:0000256" key="3">
    <source>
        <dbReference type="ARBA" id="ARBA00022448"/>
    </source>
</evidence>
<feature type="transmembrane region" description="Helical" evidence="15">
    <location>
        <begin position="182"/>
        <end position="202"/>
    </location>
</feature>
<dbReference type="eggNOG" id="COG2217">
    <property type="taxonomic scope" value="Bacteria"/>
</dbReference>
<dbReference type="PRINTS" id="PR00119">
    <property type="entry name" value="CATATPASE"/>
</dbReference>
<dbReference type="InterPro" id="IPR001757">
    <property type="entry name" value="P_typ_ATPase"/>
</dbReference>
<dbReference type="Pfam" id="PF00702">
    <property type="entry name" value="Hydrolase"/>
    <property type="match status" value="1"/>
</dbReference>
<keyword evidence="13" id="KW-0406">Ion transport</keyword>
<keyword evidence="7 15" id="KW-0479">Metal-binding</keyword>
<keyword evidence="3" id="KW-0813">Transport</keyword>